<accession>A0A382EFV2</accession>
<name>A0A382EFV2_9ZZZZ</name>
<evidence type="ECO:0008006" key="2">
    <source>
        <dbReference type="Google" id="ProtNLM"/>
    </source>
</evidence>
<sequence>MSYTSVMVMESTATYAEGLRSFKKNAQPGLEAAKKAGVLNSWSVVQTGKHSGLAIFHYPNKTARNKFAKAMAASRDSQAEELGMQIWIHHGPVKISG</sequence>
<reference evidence="1" key="1">
    <citation type="submission" date="2018-05" db="EMBL/GenBank/DDBJ databases">
        <authorList>
            <person name="Lanie J.A."/>
            <person name="Ng W.-L."/>
            <person name="Kazmierczak K.M."/>
            <person name="Andrzejewski T.M."/>
            <person name="Davidsen T.M."/>
            <person name="Wayne K.J."/>
            <person name="Tettelin H."/>
            <person name="Glass J.I."/>
            <person name="Rusch D."/>
            <person name="Podicherti R."/>
            <person name="Tsui H.-C.T."/>
            <person name="Winkler M.E."/>
        </authorList>
    </citation>
    <scope>NUCLEOTIDE SEQUENCE</scope>
</reference>
<evidence type="ECO:0000313" key="1">
    <source>
        <dbReference type="EMBL" id="SVB48954.1"/>
    </source>
</evidence>
<organism evidence="1">
    <name type="scientific">marine metagenome</name>
    <dbReference type="NCBI Taxonomy" id="408172"/>
    <lineage>
        <taxon>unclassified sequences</taxon>
        <taxon>metagenomes</taxon>
        <taxon>ecological metagenomes</taxon>
    </lineage>
</organism>
<proteinExistence type="predicted"/>
<protein>
    <recommendedName>
        <fullName evidence="2">DUF1330 domain-containing protein</fullName>
    </recommendedName>
</protein>
<dbReference type="EMBL" id="UINC01044049">
    <property type="protein sequence ID" value="SVB48954.1"/>
    <property type="molecule type" value="Genomic_DNA"/>
</dbReference>
<dbReference type="AlphaFoldDB" id="A0A382EFV2"/>
<gene>
    <name evidence="1" type="ORF">METZ01_LOCUS201808</name>
</gene>